<accession>A0A1I7N090</accession>
<dbReference type="Proteomes" id="UP000199074">
    <property type="component" value="Unassembled WGS sequence"/>
</dbReference>
<evidence type="ECO:0000313" key="3">
    <source>
        <dbReference type="EMBL" id="SFV28064.1"/>
    </source>
</evidence>
<dbReference type="STRING" id="429728.SAMN05216456_0427"/>
<sequence length="751" mass="79294">MKRTSALLLTTSVMGLILGTFIGQQGAQPVHAQSQPAAPAPFAAAPMPAPLAVDPVVVSRTGNGAFMVTQNDVPVPASPAPPVATTLATQPATPVLTAQANTPQSAPAGEPDETALRYFAQQGDTVRLQREIERLRALYPNWQPPADPLATDFEPDQDIIAIWDMVTAGDYSGARAAIASKQEADPTFVPTADLLETISRGEAGTRLRTASDSGDYQAVISLAANAPQLLTCASVDNLWRLGEAFIRTGNTQRGIDAYVYVLTNCTDTAERFATLQKALELLDREQIEPLLALERPAADGTGEFAALKLDLARRSIAAALEDGGEAPSEEDVTLLAAAARQSENADDLRLLGYFELDRDKPQEARRYFESAFDADRSAQSAEGLGVSLLQLEDPTAAEDALAPFLGESDTIDQVYGDAAAAMLALEPRRAVSASVLSRVVAAANESRDASIAQELGWYAYAYNQPQTAVEWFETALAWQSDLEPAAYGLMIAANVLGDSTRVEEIRRLWGGRSVRIAQFGATTTSGTAIPPIPKPRPAHLAQAPVQAVRATTVAPQVAQVSSGGNASAAGASSGGGGGGGSSGCQAYRPPMSLSPAGALSHAWCLMELNRPAQAADHFSRALDSATQSVRSDAAYGQSLAFLRMGLADEAAVAAAAAPLTSRRAVELEIAILTDKATSAYSIGEYAMTLNLLDARARFAPERNDLLTLRGWSYFHLKRYREAERIFEAVAATGYGDAVAGLEASRASLATY</sequence>
<dbReference type="EMBL" id="FPCK01000001">
    <property type="protein sequence ID" value="SFV28064.1"/>
    <property type="molecule type" value="Genomic_DNA"/>
</dbReference>
<evidence type="ECO:0000313" key="4">
    <source>
        <dbReference type="Proteomes" id="UP000199074"/>
    </source>
</evidence>
<organism evidence="3 4">
    <name type="scientific">Devosia crocina</name>
    <dbReference type="NCBI Taxonomy" id="429728"/>
    <lineage>
        <taxon>Bacteria</taxon>
        <taxon>Pseudomonadati</taxon>
        <taxon>Pseudomonadota</taxon>
        <taxon>Alphaproteobacteria</taxon>
        <taxon>Hyphomicrobiales</taxon>
        <taxon>Devosiaceae</taxon>
        <taxon>Devosia</taxon>
    </lineage>
</organism>
<feature type="compositionally biased region" description="Low complexity" evidence="1">
    <location>
        <begin position="562"/>
        <end position="571"/>
    </location>
</feature>
<reference evidence="3 4" key="1">
    <citation type="submission" date="2016-10" db="EMBL/GenBank/DDBJ databases">
        <authorList>
            <person name="de Groot N.N."/>
        </authorList>
    </citation>
    <scope>NUCLEOTIDE SEQUENCE [LARGE SCALE GENOMIC DNA]</scope>
    <source>
        <strain evidence="3 4">IPL20</strain>
    </source>
</reference>
<dbReference type="InterPro" id="IPR011990">
    <property type="entry name" value="TPR-like_helical_dom_sf"/>
</dbReference>
<evidence type="ECO:0000256" key="1">
    <source>
        <dbReference type="SAM" id="MobiDB-lite"/>
    </source>
</evidence>
<proteinExistence type="predicted"/>
<keyword evidence="2" id="KW-0732">Signal</keyword>
<keyword evidence="4" id="KW-1185">Reference proteome</keyword>
<evidence type="ECO:0000256" key="2">
    <source>
        <dbReference type="SAM" id="SignalP"/>
    </source>
</evidence>
<feature type="region of interest" description="Disordered" evidence="1">
    <location>
        <begin position="562"/>
        <end position="582"/>
    </location>
</feature>
<dbReference type="Gene3D" id="1.25.40.10">
    <property type="entry name" value="Tetratricopeptide repeat domain"/>
    <property type="match status" value="2"/>
</dbReference>
<feature type="signal peptide" evidence="2">
    <location>
        <begin position="1"/>
        <end position="27"/>
    </location>
</feature>
<feature type="chain" id="PRO_5011533702" evidence="2">
    <location>
        <begin position="28"/>
        <end position="751"/>
    </location>
</feature>
<protein>
    <submittedName>
        <fullName evidence="3">Tetratricopeptide repeat-containing protein</fullName>
    </submittedName>
</protein>
<dbReference type="SUPFAM" id="SSF48452">
    <property type="entry name" value="TPR-like"/>
    <property type="match status" value="2"/>
</dbReference>
<dbReference type="AlphaFoldDB" id="A0A1I7N090"/>
<dbReference type="RefSeq" id="WP_092420289.1">
    <property type="nucleotide sequence ID" value="NZ_FPCK01000001.1"/>
</dbReference>
<gene>
    <name evidence="3" type="ORF">SAMN05216456_0427</name>
</gene>
<name>A0A1I7N090_9HYPH</name>
<dbReference type="Pfam" id="PF13432">
    <property type="entry name" value="TPR_16"/>
    <property type="match status" value="2"/>
</dbReference>
<feature type="compositionally biased region" description="Gly residues" evidence="1">
    <location>
        <begin position="572"/>
        <end position="582"/>
    </location>
</feature>